<dbReference type="GO" id="GO:0016747">
    <property type="term" value="F:acyltransferase activity, transferring groups other than amino-acyl groups"/>
    <property type="evidence" value="ECO:0007669"/>
    <property type="project" value="InterPro"/>
</dbReference>
<sequence length="171" mass="19153">MKFRKSTEADLDSIMEIIKQAQAYFKANGIDQWQNNYPNLSTISHDIAHGHSHILIKDNQVVATAAISFDGEKNYNQIEAGSWLTGGDYAVIHRIAVDNRYKGTGLSSDIIKEVEQLCLEKGVHSIKVDTHQDNKSMQKLLQKNNFTSCGIIYVEDGSPRIAFEKVLGENI</sequence>
<dbReference type="PANTHER" id="PTHR43617">
    <property type="entry name" value="L-AMINO ACID N-ACETYLTRANSFERASE"/>
    <property type="match status" value="1"/>
</dbReference>
<dbReference type="EMBL" id="WMQE01000046">
    <property type="protein sequence ID" value="MTK22624.1"/>
    <property type="molecule type" value="Genomic_DNA"/>
</dbReference>
<comment type="caution">
    <text evidence="1">The sequence shown here is derived from an EMBL/GenBank/DDBJ whole genome shotgun (WGS) entry which is preliminary data.</text>
</comment>
<name>A0A173UNA1_9FIRM</name>
<dbReference type="InterPro" id="IPR050276">
    <property type="entry name" value="MshD_Acetyltransferase"/>
</dbReference>
<accession>A0A173UNA1</accession>
<dbReference type="PANTHER" id="PTHR43617:SF20">
    <property type="entry name" value="N-ALPHA-ACETYLTRANSFERASE RIMI"/>
    <property type="match status" value="1"/>
</dbReference>
<dbReference type="Proteomes" id="UP000487649">
    <property type="component" value="Unassembled WGS sequence"/>
</dbReference>
<dbReference type="Gene3D" id="3.40.630.30">
    <property type="match status" value="1"/>
</dbReference>
<gene>
    <name evidence="1" type="ORF">GMA92_14540</name>
</gene>
<protein>
    <submittedName>
        <fullName evidence="1">GNAT family N-acetyltransferase</fullName>
    </submittedName>
</protein>
<dbReference type="RefSeq" id="WP_006785269.1">
    <property type="nucleotide sequence ID" value="NZ_CABJBH010000001.1"/>
</dbReference>
<proteinExistence type="predicted"/>
<reference evidence="1 2" key="1">
    <citation type="journal article" date="2019" name="Nat. Med.">
        <title>A library of human gut bacterial isolates paired with longitudinal multiomics data enables mechanistic microbiome research.</title>
        <authorList>
            <person name="Poyet M."/>
            <person name="Groussin M."/>
            <person name="Gibbons S.M."/>
            <person name="Avila-Pacheco J."/>
            <person name="Jiang X."/>
            <person name="Kearney S.M."/>
            <person name="Perrotta A.R."/>
            <person name="Berdy B."/>
            <person name="Zhao S."/>
            <person name="Lieberman T.D."/>
            <person name="Swanson P.K."/>
            <person name="Smith M."/>
            <person name="Roesemann S."/>
            <person name="Alexander J.E."/>
            <person name="Rich S.A."/>
            <person name="Livny J."/>
            <person name="Vlamakis H."/>
            <person name="Clish C."/>
            <person name="Bullock K."/>
            <person name="Deik A."/>
            <person name="Scott J."/>
            <person name="Pierce K.A."/>
            <person name="Xavier R.J."/>
            <person name="Alm E.J."/>
        </authorList>
    </citation>
    <scope>NUCLEOTIDE SEQUENCE [LARGE SCALE GENOMIC DNA]</scope>
    <source>
        <strain evidence="1 2">BIOML-A198</strain>
    </source>
</reference>
<evidence type="ECO:0000313" key="2">
    <source>
        <dbReference type="Proteomes" id="UP000487649"/>
    </source>
</evidence>
<dbReference type="Pfam" id="PF00583">
    <property type="entry name" value="Acetyltransf_1"/>
    <property type="match status" value="1"/>
</dbReference>
<dbReference type="AlphaFoldDB" id="A0A173UNA1"/>
<dbReference type="GeneID" id="60059215"/>
<dbReference type="SUPFAM" id="SSF55729">
    <property type="entry name" value="Acyl-CoA N-acyltransferases (Nat)"/>
    <property type="match status" value="1"/>
</dbReference>
<dbReference type="InterPro" id="IPR016181">
    <property type="entry name" value="Acyl_CoA_acyltransferase"/>
</dbReference>
<evidence type="ECO:0000313" key="1">
    <source>
        <dbReference type="EMBL" id="MTK22624.1"/>
    </source>
</evidence>
<organism evidence="1 2">
    <name type="scientific">Turicibacter sanguinis</name>
    <dbReference type="NCBI Taxonomy" id="154288"/>
    <lineage>
        <taxon>Bacteria</taxon>
        <taxon>Bacillati</taxon>
        <taxon>Bacillota</taxon>
        <taxon>Erysipelotrichia</taxon>
        <taxon>Erysipelotrichales</taxon>
        <taxon>Turicibacteraceae</taxon>
        <taxon>Turicibacter</taxon>
    </lineage>
</organism>
<dbReference type="OrthoDB" id="9796381at2"/>
<dbReference type="InterPro" id="IPR000182">
    <property type="entry name" value="GNAT_dom"/>
</dbReference>
<dbReference type="PROSITE" id="PS51186">
    <property type="entry name" value="GNAT"/>
    <property type="match status" value="1"/>
</dbReference>